<dbReference type="EMBL" id="JACHIT010000002">
    <property type="protein sequence ID" value="MBB5918673.1"/>
    <property type="molecule type" value="Genomic_DNA"/>
</dbReference>
<dbReference type="Proteomes" id="UP000540412">
    <property type="component" value="Unassembled WGS sequence"/>
</dbReference>
<name>A0A7W9PN42_9NOCA</name>
<accession>A0A7W9PN42</accession>
<evidence type="ECO:0000313" key="2">
    <source>
        <dbReference type="Proteomes" id="UP000540412"/>
    </source>
</evidence>
<sequence length="92" mass="10240">MQNWQKGCHSGKWRVSPGVMDEVPDVPVPEIGLRAILHQRNGFGQNLRIVYGSRDQVGIGGRLIIEGGVFGVPHPPKTPPFAYFRPILRIAR</sequence>
<dbReference type="AlphaFoldDB" id="A0A7W9PN42"/>
<comment type="caution">
    <text evidence="1">The sequence shown here is derived from an EMBL/GenBank/DDBJ whole genome shotgun (WGS) entry which is preliminary data.</text>
</comment>
<protein>
    <submittedName>
        <fullName evidence="1">Uncharacterized protein</fullName>
    </submittedName>
</protein>
<gene>
    <name evidence="1" type="ORF">BJY24_007585</name>
</gene>
<organism evidence="1 2">
    <name type="scientific">Nocardia transvalensis</name>
    <dbReference type="NCBI Taxonomy" id="37333"/>
    <lineage>
        <taxon>Bacteria</taxon>
        <taxon>Bacillati</taxon>
        <taxon>Actinomycetota</taxon>
        <taxon>Actinomycetes</taxon>
        <taxon>Mycobacteriales</taxon>
        <taxon>Nocardiaceae</taxon>
        <taxon>Nocardia</taxon>
    </lineage>
</organism>
<keyword evidence="2" id="KW-1185">Reference proteome</keyword>
<reference evidence="1 2" key="1">
    <citation type="submission" date="2020-08" db="EMBL/GenBank/DDBJ databases">
        <title>Sequencing the genomes of 1000 actinobacteria strains.</title>
        <authorList>
            <person name="Klenk H.-P."/>
        </authorList>
    </citation>
    <scope>NUCLEOTIDE SEQUENCE [LARGE SCALE GENOMIC DNA]</scope>
    <source>
        <strain evidence="1 2">DSM 43582</strain>
    </source>
</reference>
<evidence type="ECO:0000313" key="1">
    <source>
        <dbReference type="EMBL" id="MBB5918673.1"/>
    </source>
</evidence>
<proteinExistence type="predicted"/>